<evidence type="ECO:0000259" key="11">
    <source>
        <dbReference type="PROSITE" id="PS50042"/>
    </source>
</evidence>
<evidence type="ECO:0000256" key="1">
    <source>
        <dbReference type="ARBA" id="ARBA00004141"/>
    </source>
</evidence>
<accession>A0A397FCQ2</accession>
<dbReference type="EMBL" id="QUTE01009383">
    <property type="protein sequence ID" value="RHZ19121.1"/>
    <property type="molecule type" value="Genomic_DNA"/>
</dbReference>
<dbReference type="Gene3D" id="2.60.120.10">
    <property type="entry name" value="Jelly Rolls"/>
    <property type="match status" value="4"/>
</dbReference>
<feature type="transmembrane region" description="Helical" evidence="10">
    <location>
        <begin position="348"/>
        <end position="377"/>
    </location>
</feature>
<dbReference type="InterPro" id="IPR018488">
    <property type="entry name" value="cNMP-bd_CS"/>
</dbReference>
<dbReference type="Proteomes" id="UP000283543">
    <property type="component" value="Unassembled WGS sequence"/>
</dbReference>
<dbReference type="PROSITE" id="PS50042">
    <property type="entry name" value="CNMP_BINDING_3"/>
    <property type="match status" value="5"/>
</dbReference>
<feature type="domain" description="Cyclic nucleotide-binding" evidence="11">
    <location>
        <begin position="2005"/>
        <end position="2049"/>
    </location>
</feature>
<keyword evidence="4 10" id="KW-1133">Transmembrane helix</keyword>
<dbReference type="Pfam" id="PF00520">
    <property type="entry name" value="Ion_trans"/>
    <property type="match status" value="3"/>
</dbReference>
<feature type="domain" description="Cyclic nucleotide-binding" evidence="11">
    <location>
        <begin position="1885"/>
        <end position="1921"/>
    </location>
</feature>
<feature type="transmembrane region" description="Helical" evidence="10">
    <location>
        <begin position="398"/>
        <end position="418"/>
    </location>
</feature>
<keyword evidence="6 10" id="KW-0472">Membrane</keyword>
<keyword evidence="5" id="KW-0406">Ion transport</keyword>
<feature type="domain" description="Cyclic nucleotide-binding" evidence="11">
    <location>
        <begin position="1388"/>
        <end position="1475"/>
    </location>
</feature>
<feature type="transmembrane region" description="Helical" evidence="10">
    <location>
        <begin position="558"/>
        <end position="580"/>
    </location>
</feature>
<dbReference type="PANTHER" id="PTHR45638">
    <property type="entry name" value="CYCLIC NUCLEOTIDE-GATED CATION CHANNEL SUBUNIT A"/>
    <property type="match status" value="1"/>
</dbReference>
<dbReference type="EMBL" id="QUTB01005208">
    <property type="protein sequence ID" value="RHY56936.1"/>
    <property type="molecule type" value="Genomic_DNA"/>
</dbReference>
<feature type="transmembrane region" description="Helical" evidence="10">
    <location>
        <begin position="1622"/>
        <end position="1641"/>
    </location>
</feature>
<evidence type="ECO:0000313" key="15">
    <source>
        <dbReference type="Proteomes" id="UP000283543"/>
    </source>
</evidence>
<dbReference type="InterPro" id="IPR005821">
    <property type="entry name" value="Ion_trans_dom"/>
</dbReference>
<evidence type="ECO:0000256" key="6">
    <source>
        <dbReference type="ARBA" id="ARBA00023136"/>
    </source>
</evidence>
<feature type="transmembrane region" description="Helical" evidence="10">
    <location>
        <begin position="1768"/>
        <end position="1786"/>
    </location>
</feature>
<dbReference type="InterPro" id="IPR007246">
    <property type="entry name" value="Gaa1"/>
</dbReference>
<comment type="subcellular location">
    <subcellularLocation>
        <location evidence="1">Membrane</location>
        <topology evidence="1">Multi-pass membrane protein</topology>
    </subcellularLocation>
</comment>
<dbReference type="GO" id="GO:0005221">
    <property type="term" value="F:intracellularly cyclic nucleotide-activated monoatomic cation channel activity"/>
    <property type="evidence" value="ECO:0007669"/>
    <property type="project" value="InterPro"/>
</dbReference>
<protein>
    <recommendedName>
        <fullName evidence="11">Cyclic nucleotide-binding domain-containing protein</fullName>
    </recommendedName>
</protein>
<evidence type="ECO:0000313" key="13">
    <source>
        <dbReference type="EMBL" id="RHZ19121.1"/>
    </source>
</evidence>
<evidence type="ECO:0000256" key="7">
    <source>
        <dbReference type="ARBA" id="ARBA00023286"/>
    </source>
</evidence>
<dbReference type="PANTHER" id="PTHR45638:SF11">
    <property type="entry name" value="CYCLIC NUCLEOTIDE-GATED CATION CHANNEL SUBUNIT A"/>
    <property type="match status" value="1"/>
</dbReference>
<evidence type="ECO:0000256" key="2">
    <source>
        <dbReference type="ARBA" id="ARBA00022448"/>
    </source>
</evidence>
<organism evidence="13 14">
    <name type="scientific">Aphanomyces astaci</name>
    <name type="common">Crayfish plague agent</name>
    <dbReference type="NCBI Taxonomy" id="112090"/>
    <lineage>
        <taxon>Eukaryota</taxon>
        <taxon>Sar</taxon>
        <taxon>Stramenopiles</taxon>
        <taxon>Oomycota</taxon>
        <taxon>Saprolegniomycetes</taxon>
        <taxon>Saprolegniales</taxon>
        <taxon>Verrucalvaceae</taxon>
        <taxon>Aphanomyces</taxon>
    </lineage>
</organism>
<feature type="domain" description="Cyclic nucleotide-binding" evidence="11">
    <location>
        <begin position="2504"/>
        <end position="2586"/>
    </location>
</feature>
<dbReference type="Pfam" id="PF00027">
    <property type="entry name" value="cNMP_binding"/>
    <property type="match status" value="4"/>
</dbReference>
<dbReference type="SMART" id="SM00100">
    <property type="entry name" value="cNMP"/>
    <property type="match status" value="4"/>
</dbReference>
<dbReference type="Gene3D" id="1.10.287.630">
    <property type="entry name" value="Helix hairpin bin"/>
    <property type="match status" value="2"/>
</dbReference>
<dbReference type="Gene3D" id="1.10.287.70">
    <property type="match status" value="4"/>
</dbReference>
<keyword evidence="3 10" id="KW-0812">Transmembrane</keyword>
<dbReference type="VEuPathDB" id="FungiDB:H257_18133"/>
<keyword evidence="2" id="KW-0813">Transport</keyword>
<feature type="transmembrane region" description="Helical" evidence="10">
    <location>
        <begin position="692"/>
        <end position="713"/>
    </location>
</feature>
<feature type="transmembrane region" description="Helical" evidence="10">
    <location>
        <begin position="2298"/>
        <end position="2318"/>
    </location>
</feature>
<feature type="transmembrane region" description="Helical" evidence="10">
    <location>
        <begin position="2370"/>
        <end position="2391"/>
    </location>
</feature>
<evidence type="ECO:0000256" key="4">
    <source>
        <dbReference type="ARBA" id="ARBA00022989"/>
    </source>
</evidence>
<feature type="transmembrane region" description="Helical" evidence="10">
    <location>
        <begin position="1584"/>
        <end position="1602"/>
    </location>
</feature>
<evidence type="ECO:0000256" key="3">
    <source>
        <dbReference type="ARBA" id="ARBA00022692"/>
    </source>
</evidence>
<dbReference type="PROSITE" id="PS00888">
    <property type="entry name" value="CNMP_BINDING_1"/>
    <property type="match status" value="2"/>
</dbReference>
<name>A0A397FCQ2_APHAT</name>
<keyword evidence="8" id="KW-0407">Ion channel</keyword>
<dbReference type="VEuPathDB" id="FungiDB:H257_18132"/>
<feature type="transmembrane region" description="Helical" evidence="10">
    <location>
        <begin position="1681"/>
        <end position="1702"/>
    </location>
</feature>
<feature type="domain" description="Cyclic nucleotide-binding" evidence="11">
    <location>
        <begin position="873"/>
        <end position="973"/>
    </location>
</feature>
<dbReference type="InterPro" id="IPR014710">
    <property type="entry name" value="RmlC-like_jellyroll"/>
</dbReference>
<keyword evidence="7" id="KW-1071">Ligand-gated ion channel</keyword>
<gene>
    <name evidence="13" type="ORF">DYB31_000210</name>
    <name evidence="12" type="ORF">DYB34_001093</name>
</gene>
<sequence>MSAVAAPTTARKGLLTRLVDNGRVQPLALYVAWIGVLLGIAWVLAHPVATVTTGELKSRGTYFSENALLVDSTMSDITDLQEYINLEWTDENGCELHSTCTHVMHWIESKLHAIPGVEVYRQQYTQHLYDAEYVNRTNLYAVLRGAPMVDGKESLVLVAQYPNIPATNKNGFSALTVGLAMLRYLNDKKWLAKDVVLLLTDDGPNDGRDGYSPGVELLHPWVRSMVSPDLDGYLTRLFTMLRFMKTLATGPSGPHANFIHYNIDAITVAALHSKASSSFQLSNWMRAIATVVRGVSNLEEKFHQSFYFYLLPSTRTFVSIGEYYYPMVLLMLPLFAHTLYIATNTGGLRLAFALAAFATAAGLGVLLLILTTHLSVLDPIVPLLDLTKTHPETLSRSYCWTLVGIAAVFQVVAVRWFVPALAAHALLDGCVDESQWLRQIHDHRKEFQATRPENDRNKDLLVEHVPYTSDNGWLAVKGLASIFVMYEKLKKCTAMTERAMPTRGPSRLSHASFFGVMRSSQDIRSRINTRKLSTSVIMVVQQRQNRWTIDAESTWLSVWNLVLMVAIFHAVFCVSFVLSFQLHDDVAATHVRLDVLECLFVIDIFVNMHTTFYKNGNVVMELWRTRTKYVCSTAFILDLVPLLPLRRCFFLDPVDPMAKFVDLVKLLRLVRLPKCILHVDRLFAKYFAMVKLVKIVAACVAVSHVLACMRGWFYPNQHHNQHRRRLSGSSTAADPWLPVPSTSPGLESFGLLSGLFEGEVPHTINACLLTLVVMFSGVFLFPYICGTFFMISKCSSQHTEAFDAKRNQLKYILAYHRVPADVQQRAIEYIEVWHHEHNTGDALDRQYLNQLTPSVVRDIKVSVYEKMLSHVPLFRPCGPHFIHALVALMETTSVPANYVLCREGDDADAMYFVQTGVLQLTSAQAAVEPKELRKDMYFGELCLVVPKQRIHTVTTATFCVLHALTRTSTAVVLAAYPHWAERIREAAAKMLALDTMRRTLHSPDDAAAAAAIAAAAVVVKRSKWPRLLRHHTIHRHGRRRFMWLICLQAIQLHHAVSIPLHSCFPAIHFSATLTIVNTIADLCLWLDMYANLHLSYDHDAEHIVDVQQCARHYLHTKAPLHVISTLPWWVFAPSYHTVLRLPRLLRLWDFTSQLDEISHHVTLDGPKRTVLLCLLLLITYHVTSCLYFCMTQVDGYSSRPGQDWLPPLAFKLSPWNDTHMVDGLNQMHEIGSPSYVEIIWSQYSHSFYYAASVITSLGRGIEPDSVHQYMFHYLFMVFGFVFMAYIIDEVQKGITASAVEQVAFLSRRSNILWFLQQQHVPPRIHRRVNSFLEFWWSAHRGADVNALVAPLPLQTKRDILSHVCHAVLGRFRLFHDDDSALFKTMSTEFVDAIHIRLYGQGETIFSAGDFANGVYFLVEGRVAVHTTPPQRVAKGMAFGLAAFSEGTTVFYEHTTVALSGCIVAFLPHGGLRTLLHLVPTFLDDLRRPPADTSHRGMASQMSVNHTNSRWPLLTQPPESTAIDPDAPVVLVWEVCMFVAMSYQCIGVPFRMTFGPAHELSDSADSVVMALEILFLLDMVLRLHLGYFALFLFRTLIVVARYYEYGNKVMDRRGIRRRYVRSVACLLDVVAIVPLQVVNWAASSDLQSESWNANKLVRMYKLSSMLSRFEQRFVTLNIQVRLFQLLFYTFFLSHWVGCLWYSFASNTTDLAGNNNATTTTTFGLNPWLPPAALENNTITFQYYAALFWGFGTMSGCSPRNLPTTTVERFFNVFVILVGVFLFSYVLGNLADIEKVVDGNNRDFYAKLSTLRLFLTKYKFPLEVEKRIKHYFFYQTFHSIHQEPILSACLPPSLVTDTRMFLLQPMIDQVNFLRGTDAPSRQAVRMVVSLLVQQLIPRGKIICKQGDVGLEMYFVFAGCLDVLVTETAYGPPPPPSSSAITPLKTAKLPKAQSFQTQLMESIVQRFQRSPVNPAASTRPTFRRSVSMRFSDASSSLRSTSGTVHVKVNEILPGSYFGEASLFSDKPRNANIQARTFCTVYTLSRQHLHAVFNLHPTWKQTVLNIVNGCHNKRQNQQIVAKVGHTLTASVKAKTRAASVVPKVARNASTSVLANINVLYTKTTATVVTQRWPLRALLQYVERIEVQSPLYIRWLQLLSACIAYQALYIPYTICFDVVVVSGAVTQTTTILNVATDLAFLFDMWFRLHLVANDTSVEFYEDPIVGPHSYRWPAKCVDLLSVLPLDYLGRAALDNSRDDGRYHHVLYFLRMNRLAKLLRLPHVLSEITRLSLANDLNFLRKLVAVYVCIIYWIGCLYFCMTYVDGYGDTWHSWLPVDEFEATNTTANDLHRLVRAMYFSTGIFTNTGVTLLPTTVYQYVFVIAVCLFCLFATSYFIGQVSTMFVCLTQHEVEFRINEMYTEAYLTRTPLKDTLRLRLYKYLNYWWHAHRGVRHDDILQELPPEIKGQAIVCLAHSALTTFVTTFFAPLRGEPTELDMVSKADGTTRLLRFRIACCVRLEIYPHNEYVVVEGDIARTMYFVVSGSLLTTHHNNDSTIHRYREGHYFGETNFLTAPSAPVSVKTLRACELLALTATGLVNAMEGVPHFKAAYHMVLKMYGDGHKDAVAMDAIGTTLRHLNPTFLSGNAPTTDRDYWDAFRRFLHLVHTSHAKEMEMDVSASYKFLDCSCCHGATATVLCPICRANFCTGCNFLVHLNTEREAHLDETKPIHVARRLFTMYYFAKRWKLRAQRALAIRRGDTNGGGAIPALHGNTQNSTGASMALLLQEGIGLDATPDVTVKVRKADRKKTQHGQNLCSKRPRRSRLGPSPSVSTVLMSSTSSPAPGIMCSVGTSITLHEDKNLTERCHCFCFRGSAMLVHRTRAKRNPSLLHVLTCAHVACPWRYPAYYPHEWLQHVDEGFVKHTLALREGRPCGKLISSHILPCILPGTTMSWAMLALAHMTMDASRDLALLELKSSVVRDDKSVDPFDLDTAFSVAESEPLVFDGHVQPDETTTCVQPESVAGAYFWLNPTTKQAFASSATVLTQGMCGGAAFTTHGRKVVGLVEGIVPVVENASPAYKTLENHVAIIPRDDLTEFVLDFEAGGTNAELLFTGTGLQG</sequence>
<feature type="region of interest" description="Disordered" evidence="9">
    <location>
        <begin position="2797"/>
        <end position="2832"/>
    </location>
</feature>
<dbReference type="GO" id="GO:0044877">
    <property type="term" value="F:protein-containing complex binding"/>
    <property type="evidence" value="ECO:0007669"/>
    <property type="project" value="TreeGrafter"/>
</dbReference>
<proteinExistence type="predicted"/>
<evidence type="ECO:0000256" key="8">
    <source>
        <dbReference type="ARBA" id="ARBA00023303"/>
    </source>
</evidence>
<dbReference type="InterPro" id="IPR000595">
    <property type="entry name" value="cNMP-bd_dom"/>
</dbReference>
<dbReference type="CDD" id="cd00038">
    <property type="entry name" value="CAP_ED"/>
    <property type="match status" value="4"/>
</dbReference>
<dbReference type="InterPro" id="IPR018490">
    <property type="entry name" value="cNMP-bd_dom_sf"/>
</dbReference>
<dbReference type="SUPFAM" id="SSF81324">
    <property type="entry name" value="Voltage-gated potassium channels"/>
    <property type="match status" value="4"/>
</dbReference>
<feature type="transmembrane region" description="Helical" evidence="10">
    <location>
        <begin position="27"/>
        <end position="49"/>
    </location>
</feature>
<feature type="transmembrane region" description="Helical" evidence="10">
    <location>
        <begin position="763"/>
        <end position="785"/>
    </location>
</feature>
<feature type="transmembrane region" description="Helical" evidence="10">
    <location>
        <begin position="323"/>
        <end position="342"/>
    </location>
</feature>
<dbReference type="GO" id="GO:0042765">
    <property type="term" value="C:GPI-anchor transamidase complex"/>
    <property type="evidence" value="ECO:0007669"/>
    <property type="project" value="InterPro"/>
</dbReference>
<dbReference type="VEuPathDB" id="FungiDB:H257_18134"/>
<comment type="caution">
    <text evidence="13">The sequence shown here is derived from an EMBL/GenBank/DDBJ whole genome shotgun (WGS) entry which is preliminary data.</text>
</comment>
<dbReference type="Proteomes" id="UP000266196">
    <property type="component" value="Unassembled WGS sequence"/>
</dbReference>
<feature type="compositionally biased region" description="Low complexity" evidence="9">
    <location>
        <begin position="2819"/>
        <end position="2832"/>
    </location>
</feature>
<dbReference type="SUPFAM" id="SSF51206">
    <property type="entry name" value="cAMP-binding domain-like"/>
    <property type="match status" value="4"/>
</dbReference>
<evidence type="ECO:0000313" key="12">
    <source>
        <dbReference type="EMBL" id="RHY56936.1"/>
    </source>
</evidence>
<reference evidence="14 15" key="1">
    <citation type="submission" date="2018-08" db="EMBL/GenBank/DDBJ databases">
        <title>Aphanomyces genome sequencing and annotation.</title>
        <authorList>
            <person name="Minardi D."/>
            <person name="Oidtmann B."/>
            <person name="Van Der Giezen M."/>
            <person name="Studholme D.J."/>
        </authorList>
    </citation>
    <scope>NUCLEOTIDE SEQUENCE [LARGE SCALE GENOMIC DNA]</scope>
    <source>
        <strain evidence="13 14">197901</strain>
        <strain evidence="12 15">Si</strain>
    </source>
</reference>
<evidence type="ECO:0000256" key="9">
    <source>
        <dbReference type="SAM" id="MobiDB-lite"/>
    </source>
</evidence>
<evidence type="ECO:0000313" key="14">
    <source>
        <dbReference type="Proteomes" id="UP000266196"/>
    </source>
</evidence>
<evidence type="ECO:0000256" key="10">
    <source>
        <dbReference type="SAM" id="Phobius"/>
    </source>
</evidence>
<dbReference type="InterPro" id="IPR050866">
    <property type="entry name" value="CNG_cation_channel"/>
</dbReference>
<evidence type="ECO:0000256" key="5">
    <source>
        <dbReference type="ARBA" id="ARBA00023065"/>
    </source>
</evidence>
<dbReference type="Pfam" id="PF04114">
    <property type="entry name" value="Gaa1"/>
    <property type="match status" value="2"/>
</dbReference>